<dbReference type="EMBL" id="MK613347">
    <property type="protein sequence ID" value="QBQ72697.1"/>
    <property type="molecule type" value="Genomic_DNA"/>
</dbReference>
<evidence type="ECO:0000313" key="2">
    <source>
        <dbReference type="Proteomes" id="UP000425344"/>
    </source>
</evidence>
<dbReference type="Proteomes" id="UP000425344">
    <property type="component" value="Segment"/>
</dbReference>
<evidence type="ECO:0000313" key="1">
    <source>
        <dbReference type="EMBL" id="QBQ72697.1"/>
    </source>
</evidence>
<protein>
    <submittedName>
        <fullName evidence="1">Uncharacterized protein</fullName>
    </submittedName>
</protein>
<accession>A0A646QWU0</accession>
<proteinExistence type="predicted"/>
<name>A0A646QWU0_9CAUD</name>
<reference evidence="1 2" key="1">
    <citation type="journal article" date="2019" name="mSystems">
        <title>Diverse, abundant and novel viruses infecting the marine abundant Roseobacter RCA lineage.</title>
        <authorList>
            <person name="Zhang Z.F."/>
            <person name="Chen F."/>
            <person name="Chu X."/>
            <person name="Zhang H."/>
            <person name="Luo H.W."/>
            <person name="Zhai Z.Q."/>
            <person name="Yang M.Y."/>
            <person name="Zhao Y.L."/>
        </authorList>
    </citation>
    <scope>NUCLEOTIDE SEQUENCE [LARGE SCALE GENOMIC DNA]</scope>
</reference>
<gene>
    <name evidence="1" type="ORF">CRP5_gp31</name>
</gene>
<sequence length="62" mass="6819">MWLAVVMACQTLEASSCIVMGNEKNLWYTRLECEQDAVNMAATLISNGIYAKPNCFKVGESA</sequence>
<organism evidence="1 2">
    <name type="scientific">Roseobacter phage CRP-5</name>
    <dbReference type="NCBI Taxonomy" id="2559284"/>
    <lineage>
        <taxon>Viruses</taxon>
        <taxon>Duplodnaviria</taxon>
        <taxon>Heunggongvirae</taxon>
        <taxon>Uroviricota</taxon>
        <taxon>Caudoviricetes</taxon>
        <taxon>Zobellviridae</taxon>
        <taxon>Cobavirinae</taxon>
        <taxon>Veravirus</taxon>
    </lineage>
</organism>